<feature type="transmembrane region" description="Helical" evidence="9">
    <location>
        <begin position="867"/>
        <end position="886"/>
    </location>
</feature>
<keyword evidence="13" id="KW-1185">Reference proteome</keyword>
<dbReference type="GO" id="GO:0005886">
    <property type="term" value="C:plasma membrane"/>
    <property type="evidence" value="ECO:0007669"/>
    <property type="project" value="UniProtKB-SubCell"/>
</dbReference>
<accession>A0A096AKS8</accession>
<comment type="subcellular location">
    <subcellularLocation>
        <location evidence="1 9">Cell inner membrane</location>
        <topology evidence="1 9">Multi-pass membrane protein</topology>
    </subcellularLocation>
</comment>
<protein>
    <recommendedName>
        <fullName evidence="9">Efflux pump membrane transporter</fullName>
    </recommendedName>
</protein>
<dbReference type="PROSITE" id="PS50156">
    <property type="entry name" value="SSD"/>
    <property type="match status" value="1"/>
</dbReference>
<keyword evidence="5 9" id="KW-0997">Cell inner membrane</keyword>
<dbReference type="InterPro" id="IPR000731">
    <property type="entry name" value="SSD"/>
</dbReference>
<feature type="transmembrane region" description="Helical" evidence="9">
    <location>
        <begin position="540"/>
        <end position="557"/>
    </location>
</feature>
<feature type="compositionally biased region" description="Basic and acidic residues" evidence="10">
    <location>
        <begin position="1067"/>
        <end position="1091"/>
    </location>
</feature>
<dbReference type="InterPro" id="IPR027463">
    <property type="entry name" value="AcrB_DN_DC_subdom"/>
</dbReference>
<sequence length="1091" mass="117925">MSNFFIHRPIFAWVLAILISFAGLLAIPNMSVEQYPDVAPPAITISATYPGASAEEVSRSVVSLIEDELNGADGLLYYSSTADASGRASIVVTFEPGTDQDLAQVDVQNRVSNIQSSLPQAVLEQGVRYSKGLTSFLMIVSMYSDNPDIDAASVADYITRNVKNSISRLDGVGNFQLFSAPRAMRIWVDPEKLSGYGLTMTDVTAALRSQNIPVAAGILGGPPTDADLMTTAITSVNGELTNIDEFKNVVLRANADGSLVRVQDVARVEVGLSSYSFNGKLDGRPVATFAINLAAGANALETAALVRAEMESLSQYFPDGISYAIPYDTAPYVKESILKVVHTLLEAVVLVFVVMFLFLQNVRYTVIPALVVPIALLGTLAILWMVGMSVNTMTMFAMVLSIGILVDDAIVVVENVERIMMEERIPPLQATIKAMPQIGGAIVGITLVLVTVFFPLAFMSGSSGVIYRQFAVAMAVSIAFSGFFALTFTPALCATFLKPVTVGAHERRGFFGWFNRNFDRMTEGYTSWVAKLVKRGGRMMFIYLALTIGALWFFVRMPGSFMPDEDQGVVITNVELASGSTAERTEAVLDQARAFFEKEEAVEHVVSIRGFSFNGTGINAGIIFTPLKDFKDRTATAQEIAGRATGALLFGVPDATMFSVMPPPIPSLGNASGFDMYLQDRGTLGVNELRAQADQLVALASQNPKLNSVRIASLGAGPSLEIKIDRAKAMTYGVSFPDLAQVLSSSLGGAYLGKFPNLGRMQDIWVQADNPYRRSPDDLLRLKVRNATGDLVELSNFVEVRWSLAQSLVQRYNSYFAVNISGSAAPGVANGEAMAEMERLIRDNLSADIGFEWTGLSYQEIEAGNQGSILMILSLFVVFLVLAALYESWSIPLSAVMIVPLGLLGSVAFAYLFNLSNDIYFQVGVVTVIGLATKNAILIVEFAKDAVATGQPLFESTVRAARLRLRPILMTSFAFILGVTPLMIATGAGAAGQRTLGTGVVGGMIAATVFSIFMVPIFFSVVLKIFKTKPKLLGAQVVEQQSEMQSREEKDFIYSEAYPELDPYRVGSDDTNHSKDDGSKPGDDTNQTREE</sequence>
<evidence type="ECO:0000256" key="6">
    <source>
        <dbReference type="ARBA" id="ARBA00022692"/>
    </source>
</evidence>
<dbReference type="Gene3D" id="1.20.1640.10">
    <property type="entry name" value="Multidrug efflux transporter AcrB transmembrane domain"/>
    <property type="match status" value="2"/>
</dbReference>
<gene>
    <name evidence="12" type="ORF">HMPREF2130_03890</name>
</gene>
<feature type="transmembrane region" description="Helical" evidence="9">
    <location>
        <begin position="1000"/>
        <end position="1023"/>
    </location>
</feature>
<proteinExistence type="inferred from homology"/>
<evidence type="ECO:0000259" key="11">
    <source>
        <dbReference type="PROSITE" id="PS50156"/>
    </source>
</evidence>
<evidence type="ECO:0000256" key="3">
    <source>
        <dbReference type="ARBA" id="ARBA00022448"/>
    </source>
</evidence>
<feature type="transmembrane region" description="Helical" evidence="9">
    <location>
        <begin position="393"/>
        <end position="413"/>
    </location>
</feature>
<dbReference type="EMBL" id="JRNI01000015">
    <property type="protein sequence ID" value="KGF31262.1"/>
    <property type="molecule type" value="Genomic_DNA"/>
</dbReference>
<dbReference type="Gene3D" id="3.30.70.1320">
    <property type="entry name" value="Multidrug efflux transporter AcrB pore domain like"/>
    <property type="match status" value="1"/>
</dbReference>
<dbReference type="PRINTS" id="PR00702">
    <property type="entry name" value="ACRIFLAVINRP"/>
</dbReference>
<dbReference type="SUPFAM" id="SSF82866">
    <property type="entry name" value="Multidrug efflux transporter AcrB transmembrane domain"/>
    <property type="match status" value="2"/>
</dbReference>
<dbReference type="OrthoDB" id="9176627at2"/>
<comment type="similarity">
    <text evidence="2 9">Belongs to the resistance-nodulation-cell division (RND) (TC 2.A.6) family.</text>
</comment>
<evidence type="ECO:0000256" key="7">
    <source>
        <dbReference type="ARBA" id="ARBA00022989"/>
    </source>
</evidence>
<dbReference type="Gene3D" id="3.30.70.1430">
    <property type="entry name" value="Multidrug efflux transporter AcrB pore domain"/>
    <property type="match status" value="2"/>
</dbReference>
<dbReference type="PANTHER" id="PTHR32063:SF10">
    <property type="entry name" value="EFFLUX PUMP MEMBRANE TRANSPORTER"/>
    <property type="match status" value="1"/>
</dbReference>
<keyword evidence="6 9" id="KW-0812">Transmembrane</keyword>
<evidence type="ECO:0000313" key="13">
    <source>
        <dbReference type="Proteomes" id="UP000029629"/>
    </source>
</evidence>
<dbReference type="Pfam" id="PF00873">
    <property type="entry name" value="ACR_tran"/>
    <property type="match status" value="1"/>
</dbReference>
<dbReference type="GO" id="GO:0042910">
    <property type="term" value="F:xenobiotic transmembrane transporter activity"/>
    <property type="evidence" value="ECO:0007669"/>
    <property type="project" value="TreeGrafter"/>
</dbReference>
<evidence type="ECO:0000256" key="2">
    <source>
        <dbReference type="ARBA" id="ARBA00010942"/>
    </source>
</evidence>
<dbReference type="PANTHER" id="PTHR32063">
    <property type="match status" value="1"/>
</dbReference>
<keyword evidence="7 9" id="KW-1133">Transmembrane helix</keyword>
<evidence type="ECO:0000256" key="9">
    <source>
        <dbReference type="RuleBase" id="RU364070"/>
    </source>
</evidence>
<feature type="transmembrane region" description="Helical" evidence="9">
    <location>
        <begin position="968"/>
        <end position="988"/>
    </location>
</feature>
<feature type="transmembrane region" description="Helical" evidence="9">
    <location>
        <begin position="470"/>
        <end position="497"/>
    </location>
</feature>
<dbReference type="InterPro" id="IPR004764">
    <property type="entry name" value="MdtF-like"/>
</dbReference>
<feature type="transmembrane region" description="Helical" evidence="9">
    <location>
        <begin position="434"/>
        <end position="458"/>
    </location>
</feature>
<dbReference type="SUPFAM" id="SSF82693">
    <property type="entry name" value="Multidrug efflux transporter AcrB pore domain, PN1, PN2, PC1 and PC2 subdomains"/>
    <property type="match status" value="4"/>
</dbReference>
<dbReference type="SUPFAM" id="SSF82714">
    <property type="entry name" value="Multidrug efflux transporter AcrB TolC docking domain, DN and DC subdomains"/>
    <property type="match status" value="2"/>
</dbReference>
<keyword evidence="8 9" id="KW-0472">Membrane</keyword>
<keyword evidence="3 9" id="KW-0813">Transport</keyword>
<dbReference type="NCBIfam" id="NF000282">
    <property type="entry name" value="RND_permease_1"/>
    <property type="match status" value="1"/>
</dbReference>
<dbReference type="GO" id="GO:0009636">
    <property type="term" value="P:response to toxic substance"/>
    <property type="evidence" value="ECO:0007669"/>
    <property type="project" value="UniProtKB-ARBA"/>
</dbReference>
<dbReference type="eggNOG" id="COG0841">
    <property type="taxonomic scope" value="Bacteria"/>
</dbReference>
<keyword evidence="4" id="KW-1003">Cell membrane</keyword>
<evidence type="ECO:0000256" key="1">
    <source>
        <dbReference type="ARBA" id="ARBA00004429"/>
    </source>
</evidence>
<dbReference type="Proteomes" id="UP000029629">
    <property type="component" value="Unassembled WGS sequence"/>
</dbReference>
<dbReference type="FunFam" id="3.30.70.1430:FF:000001">
    <property type="entry name" value="Efflux pump membrane transporter"/>
    <property type="match status" value="1"/>
</dbReference>
<dbReference type="Gene3D" id="3.30.2090.10">
    <property type="entry name" value="Multidrug efflux transporter AcrB TolC docking domain, DN and DC subdomains"/>
    <property type="match status" value="2"/>
</dbReference>
<comment type="caution">
    <text evidence="9">Lacks conserved residue(s) required for the propagation of feature annotation.</text>
</comment>
<name>A0A096AKS8_9BURK</name>
<dbReference type="RefSeq" id="WP_036558300.1">
    <property type="nucleotide sequence ID" value="NZ_JRNI01000015.1"/>
</dbReference>
<feature type="region of interest" description="Disordered" evidence="10">
    <location>
        <begin position="1044"/>
        <end position="1091"/>
    </location>
</feature>
<dbReference type="AlphaFoldDB" id="A0A096AKS8"/>
<dbReference type="InterPro" id="IPR001036">
    <property type="entry name" value="Acrflvin-R"/>
</dbReference>
<reference evidence="12 13" key="1">
    <citation type="submission" date="2014-07" db="EMBL/GenBank/DDBJ databases">
        <authorList>
            <person name="McCorrison J."/>
            <person name="Sanka R."/>
            <person name="Torralba M."/>
            <person name="Gillis M."/>
            <person name="Haft D.H."/>
            <person name="Methe B."/>
            <person name="Sutton G."/>
            <person name="Nelson K.E."/>
        </authorList>
    </citation>
    <scope>NUCLEOTIDE SEQUENCE [LARGE SCALE GENOMIC DNA]</scope>
    <source>
        <strain evidence="12 13">DNF00040</strain>
    </source>
</reference>
<evidence type="ECO:0000256" key="5">
    <source>
        <dbReference type="ARBA" id="ARBA00022519"/>
    </source>
</evidence>
<evidence type="ECO:0000256" key="4">
    <source>
        <dbReference type="ARBA" id="ARBA00022475"/>
    </source>
</evidence>
<feature type="transmembrane region" description="Helical" evidence="9">
    <location>
        <begin position="919"/>
        <end position="940"/>
    </location>
</feature>
<dbReference type="Gene3D" id="3.30.70.1440">
    <property type="entry name" value="Multidrug efflux transporter AcrB pore domain"/>
    <property type="match status" value="1"/>
</dbReference>
<evidence type="ECO:0000313" key="12">
    <source>
        <dbReference type="EMBL" id="KGF31262.1"/>
    </source>
</evidence>
<organism evidence="12 13">
    <name type="scientific">Oligella urethralis DNF00040</name>
    <dbReference type="NCBI Taxonomy" id="1401065"/>
    <lineage>
        <taxon>Bacteria</taxon>
        <taxon>Pseudomonadati</taxon>
        <taxon>Pseudomonadota</taxon>
        <taxon>Betaproteobacteria</taxon>
        <taxon>Burkholderiales</taxon>
        <taxon>Alcaligenaceae</taxon>
        <taxon>Oligella</taxon>
    </lineage>
</organism>
<feature type="transmembrane region" description="Helical" evidence="9">
    <location>
        <begin position="893"/>
        <end position="913"/>
    </location>
</feature>
<comment type="caution">
    <text evidence="12">The sequence shown here is derived from an EMBL/GenBank/DDBJ whole genome shotgun (WGS) entry which is preliminary data.</text>
</comment>
<feature type="domain" description="SSD" evidence="11">
    <location>
        <begin position="370"/>
        <end position="495"/>
    </location>
</feature>
<evidence type="ECO:0000256" key="8">
    <source>
        <dbReference type="ARBA" id="ARBA00023136"/>
    </source>
</evidence>
<feature type="transmembrane region" description="Helical" evidence="9">
    <location>
        <begin position="366"/>
        <end position="387"/>
    </location>
</feature>
<dbReference type="FunFam" id="1.20.1640.10:FF:000001">
    <property type="entry name" value="Efflux pump membrane transporter"/>
    <property type="match status" value="1"/>
</dbReference>
<feature type="transmembrane region" description="Helical" evidence="9">
    <location>
        <begin position="340"/>
        <end position="359"/>
    </location>
</feature>
<dbReference type="GO" id="GO:0015562">
    <property type="term" value="F:efflux transmembrane transporter activity"/>
    <property type="evidence" value="ECO:0007669"/>
    <property type="project" value="InterPro"/>
</dbReference>
<dbReference type="NCBIfam" id="TIGR00915">
    <property type="entry name" value="2A0602"/>
    <property type="match status" value="1"/>
</dbReference>
<evidence type="ECO:0000256" key="10">
    <source>
        <dbReference type="SAM" id="MobiDB-lite"/>
    </source>
</evidence>